<reference evidence="4 5" key="1">
    <citation type="journal article" date="2007" name="Nat. Biotechnol.">
        <title>Complete genome sequence of the myxobacterium Sorangium cellulosum.</title>
        <authorList>
            <person name="Schneiker S."/>
            <person name="Perlova O."/>
            <person name="Kaiser O."/>
            <person name="Gerth K."/>
            <person name="Alici A."/>
            <person name="Altmeyer M.O."/>
            <person name="Bartels D."/>
            <person name="Bekel T."/>
            <person name="Beyer S."/>
            <person name="Bode E."/>
            <person name="Bode H.B."/>
            <person name="Bolten C.J."/>
            <person name="Choudhuri J.V."/>
            <person name="Doss S."/>
            <person name="Elnakady Y.A."/>
            <person name="Frank B."/>
            <person name="Gaigalat L."/>
            <person name="Goesmann A."/>
            <person name="Groeger C."/>
            <person name="Gross F."/>
            <person name="Jelsbak L."/>
            <person name="Jelsbak L."/>
            <person name="Kalinowski J."/>
            <person name="Kegler C."/>
            <person name="Knauber T."/>
            <person name="Konietzny S."/>
            <person name="Kopp M."/>
            <person name="Krause L."/>
            <person name="Krug D."/>
            <person name="Linke B."/>
            <person name="Mahmud T."/>
            <person name="Martinez-Arias R."/>
            <person name="McHardy A.C."/>
            <person name="Merai M."/>
            <person name="Meyer F."/>
            <person name="Mormann S."/>
            <person name="Munoz-Dorado J."/>
            <person name="Perez J."/>
            <person name="Pradella S."/>
            <person name="Rachid S."/>
            <person name="Raddatz G."/>
            <person name="Rosenau F."/>
            <person name="Rueckert C."/>
            <person name="Sasse F."/>
            <person name="Scharfe M."/>
            <person name="Schuster S.C."/>
            <person name="Suen G."/>
            <person name="Treuner-Lange A."/>
            <person name="Velicer G.J."/>
            <person name="Vorholter F.-J."/>
            <person name="Weissman K.J."/>
            <person name="Welch R.D."/>
            <person name="Wenzel S.C."/>
            <person name="Whitworth D.E."/>
            <person name="Wilhelm S."/>
            <person name="Wittmann C."/>
            <person name="Bloecker H."/>
            <person name="Puehler A."/>
            <person name="Mueller R."/>
        </authorList>
    </citation>
    <scope>NUCLEOTIDE SEQUENCE [LARGE SCALE GENOMIC DNA]</scope>
    <source>
        <strain evidence="5">So ce56</strain>
    </source>
</reference>
<dbReference type="RefSeq" id="WP_012241902.1">
    <property type="nucleotide sequence ID" value="NC_010162.1"/>
</dbReference>
<keyword evidence="5" id="KW-1185">Reference proteome</keyword>
<feature type="region of interest" description="Disordered" evidence="3">
    <location>
        <begin position="51"/>
        <end position="73"/>
    </location>
</feature>
<dbReference type="InterPro" id="IPR029058">
    <property type="entry name" value="AB_hydrolase_fold"/>
</dbReference>
<keyword evidence="1" id="KW-0732">Signal</keyword>
<evidence type="ECO:0000313" key="5">
    <source>
        <dbReference type="Proteomes" id="UP000002139"/>
    </source>
</evidence>
<feature type="region of interest" description="Disordered" evidence="3">
    <location>
        <begin position="221"/>
        <end position="257"/>
    </location>
</feature>
<keyword evidence="2" id="KW-0378">Hydrolase</keyword>
<protein>
    <submittedName>
        <fullName evidence="4">Sorangium cellulosum 'So ce 56' complete genome</fullName>
    </submittedName>
</protein>
<dbReference type="HOGENOM" id="CLU_472431_0_0_7"/>
<feature type="compositionally biased region" description="Pro residues" evidence="3">
    <location>
        <begin position="224"/>
        <end position="233"/>
    </location>
</feature>
<organism evidence="4 5">
    <name type="scientific">Sorangium cellulosum (strain So ce56)</name>
    <name type="common">Polyangium cellulosum (strain So ce56)</name>
    <dbReference type="NCBI Taxonomy" id="448385"/>
    <lineage>
        <taxon>Bacteria</taxon>
        <taxon>Pseudomonadati</taxon>
        <taxon>Myxococcota</taxon>
        <taxon>Polyangia</taxon>
        <taxon>Polyangiales</taxon>
        <taxon>Polyangiaceae</taxon>
        <taxon>Sorangium</taxon>
    </lineage>
</organism>
<accession>A9GEB1</accession>
<dbReference type="GO" id="GO:0016787">
    <property type="term" value="F:hydrolase activity"/>
    <property type="evidence" value="ECO:0007669"/>
    <property type="project" value="UniProtKB-KW"/>
</dbReference>
<dbReference type="OrthoDB" id="270827at2"/>
<dbReference type="KEGG" id="scl:sce9294"/>
<dbReference type="Proteomes" id="UP000002139">
    <property type="component" value="Chromosome"/>
</dbReference>
<dbReference type="Gene3D" id="3.40.50.1820">
    <property type="entry name" value="alpha/beta hydrolase"/>
    <property type="match status" value="1"/>
</dbReference>
<dbReference type="InterPro" id="IPR050955">
    <property type="entry name" value="Plant_Biomass_Hydrol_Est"/>
</dbReference>
<gene>
    <name evidence="4" type="ordered locus">sce9294</name>
</gene>
<feature type="region of interest" description="Disordered" evidence="3">
    <location>
        <begin position="1"/>
        <end position="21"/>
    </location>
</feature>
<sequence>MAPPRIKSSSRERSGVPPVALPRPGNARIALIAFVAAGAVGLTSWWATRPAGGPEGSPASPTAHSGAVEPGARPGAAVEGIAARYRITPASPAWKRIHLERGPSAQDGSVDIALLHEPTSASFSVKVLRVANEALTADDVANTFVQRMRDGMSGLDETRREPFPGRAAGGVVVHARDQKDAHRVELMTGVFVQDQIGYHLAGIVPAEAMAKVRPEIEAMLRSFEPPPPEPPQRALPERPLALPAPPEPPAQRDGHDLRRIEPVRLFMEARRAAAHGDYQAAAQIQHWAVAGGADGKYDLACYYARAGQLDASFHWLERAAVEEGVDPDWAARDSDLEALRSDARWATVYPYLARAGRYWGQSGIKKTLLVLPKGYRTGKPIPVVMGMHGLGSQPEDFVDESVQRAADALSVAFVSVSGTLPRGPRKFVWSESPARDRARLDEALAEVRDRVTVAPGQVILIGFSQGGQMAAEIAARDPRHYAGAVVMSPGSVTELSLDGVPRSPELAQRRCVVVVGAGESPGNVRLAERDATRLRALGAEVFHKPYAEQQQHSFSPDFDTALPIWIRYILGTGPRPR</sequence>
<dbReference type="STRING" id="448385.sce9294"/>
<evidence type="ECO:0000256" key="2">
    <source>
        <dbReference type="ARBA" id="ARBA00022801"/>
    </source>
</evidence>
<dbReference type="AlphaFoldDB" id="A9GEB1"/>
<dbReference type="SUPFAM" id="SSF53474">
    <property type="entry name" value="alpha/beta-Hydrolases"/>
    <property type="match status" value="1"/>
</dbReference>
<dbReference type="PANTHER" id="PTHR43037">
    <property type="entry name" value="UNNAMED PRODUCT-RELATED"/>
    <property type="match status" value="1"/>
</dbReference>
<dbReference type="PANTHER" id="PTHR43037:SF5">
    <property type="entry name" value="FERULOYL ESTERASE"/>
    <property type="match status" value="1"/>
</dbReference>
<dbReference type="NCBIfam" id="NF047558">
    <property type="entry name" value="TPR_END_plus"/>
    <property type="match status" value="1"/>
</dbReference>
<evidence type="ECO:0000313" key="4">
    <source>
        <dbReference type="EMBL" id="CAN99467.1"/>
    </source>
</evidence>
<name>A9GEB1_SORC5</name>
<feature type="compositionally biased region" description="Low complexity" evidence="3">
    <location>
        <begin position="51"/>
        <end position="61"/>
    </location>
</feature>
<evidence type="ECO:0000256" key="3">
    <source>
        <dbReference type="SAM" id="MobiDB-lite"/>
    </source>
</evidence>
<dbReference type="EMBL" id="AM746676">
    <property type="protein sequence ID" value="CAN99467.1"/>
    <property type="molecule type" value="Genomic_DNA"/>
</dbReference>
<dbReference type="eggNOG" id="COG0400">
    <property type="taxonomic scope" value="Bacteria"/>
</dbReference>
<evidence type="ECO:0000256" key="1">
    <source>
        <dbReference type="ARBA" id="ARBA00022729"/>
    </source>
</evidence>
<proteinExistence type="predicted"/>